<protein>
    <recommendedName>
        <fullName evidence="7">UvrD-like helicase ATP-binding domain-containing protein</fullName>
    </recommendedName>
</protein>
<dbReference type="InterPro" id="IPR000212">
    <property type="entry name" value="DNA_helicase_UvrD/REP"/>
</dbReference>
<evidence type="ECO:0000256" key="5">
    <source>
        <dbReference type="PROSITE-ProRule" id="PRU00560"/>
    </source>
</evidence>
<dbReference type="PANTHER" id="PTHR11070">
    <property type="entry name" value="UVRD / RECB / PCRA DNA HELICASE FAMILY MEMBER"/>
    <property type="match status" value="1"/>
</dbReference>
<dbReference type="EMBL" id="BMZC01000007">
    <property type="protein sequence ID" value="GGZ68163.1"/>
    <property type="molecule type" value="Genomic_DNA"/>
</dbReference>
<evidence type="ECO:0000259" key="7">
    <source>
        <dbReference type="PROSITE" id="PS51198"/>
    </source>
</evidence>
<dbReference type="InterPro" id="IPR014016">
    <property type="entry name" value="UvrD-like_ATP-bd"/>
</dbReference>
<dbReference type="GO" id="GO:0005829">
    <property type="term" value="C:cytosol"/>
    <property type="evidence" value="ECO:0007669"/>
    <property type="project" value="TreeGrafter"/>
</dbReference>
<feature type="binding site" evidence="5">
    <location>
        <begin position="258"/>
        <end position="265"/>
    </location>
    <ligand>
        <name>ATP</name>
        <dbReference type="ChEBI" id="CHEBI:30616"/>
    </ligand>
</feature>
<name>A0A8H9LX48_9ALTE</name>
<evidence type="ECO:0000313" key="9">
    <source>
        <dbReference type="Proteomes" id="UP000622604"/>
    </source>
</evidence>
<dbReference type="InterPro" id="IPR027417">
    <property type="entry name" value="P-loop_NTPase"/>
</dbReference>
<accession>A0A8H9LX48</accession>
<proteinExistence type="predicted"/>
<dbReference type="Gene3D" id="3.40.50.300">
    <property type="entry name" value="P-loop containing nucleotide triphosphate hydrolases"/>
    <property type="match status" value="3"/>
</dbReference>
<keyword evidence="1 5" id="KW-0547">Nucleotide-binding</keyword>
<keyword evidence="4 5" id="KW-0067">ATP-binding</keyword>
<keyword evidence="3 5" id="KW-0347">Helicase</keyword>
<comment type="caution">
    <text evidence="8">The sequence shown here is derived from an EMBL/GenBank/DDBJ whole genome shotgun (WGS) entry which is preliminary data.</text>
</comment>
<dbReference type="PROSITE" id="PS51198">
    <property type="entry name" value="UVRD_HELICASE_ATP_BIND"/>
    <property type="match status" value="1"/>
</dbReference>
<evidence type="ECO:0000256" key="6">
    <source>
        <dbReference type="SAM" id="MobiDB-lite"/>
    </source>
</evidence>
<gene>
    <name evidence="8" type="ORF">GCM10011274_28490</name>
</gene>
<feature type="region of interest" description="Disordered" evidence="6">
    <location>
        <begin position="677"/>
        <end position="699"/>
    </location>
</feature>
<keyword evidence="2 5" id="KW-0378">Hydrolase</keyword>
<evidence type="ECO:0000256" key="2">
    <source>
        <dbReference type="ARBA" id="ARBA00022801"/>
    </source>
</evidence>
<sequence>MRSKVSPSLTDTPPEINSTHHNKHTTQTTSFVIQLSWFGRIFSYLQSGLIVDEHSLVFPEGFVPPKALKTLVVNGRSKAQVKRKRYSLLWQHFDIPPVFEWRWLGATLIYQVNGMVYELHFIGYRDSRAFAGQIKSQWAHYHQKRLLKLVSNVENTTQARYLRQSRLKAIQQRVAQEYPRWLPWAQSTHLSNSIQDAVAKLKVMHNWSQADINELRERFIQKQLRLYRNYFDTVESNPLTEKQRRASVIDDDSNLLLAGAGTGKTSVMVARAGYLLTSEQARPEEILLLAYGKKAATEMDERIRDKLGIDSIKTSTFHSLGLTIISQVEGKQPSLSAWVNDEEAKTQWVQATMESQLLNARYRQQLIKYMSDFYYQPKNTFEFTAQSDVDRYITSNDIRTLKGERVNDVAHLHIANWLFIHGIEYHYSATYAFGALGKDKRANSNSNHKSGADGASSAVGVIKADFYLPLSKVYIEYYALDENGNTPACKDKNHYQNMMQRKRELHSQQGSRCIELFYHQYAKGKLNNALKRGVNKMQLNIVPIDGETVLDRVRESGRLTKLAGLLSQLITVYKSTCQGKLTLEKILNRVAGNTTNTDIQQIRLVFSLLRPIYQQYQKYLRQQAQIDFEDMVGKAINYVEQKKFIAPWRYIMVDEFQDISEPRARLVRALRDSTWPKIARPESAQPERAQPESAQPERAQPASLFCVGDDWQAIYRFSGAVVSLTTGFRQYFGPSSQNVLDQTFRFNDRIGNTATQFVSQNPEQISKEIRSLSKADKPSVSILQCEVNRKSNDFLLHQALADIDSQVHVKGRAQHTKRVSTVYILGRFWFQLPDKETLKKLNQQYPDLQIRSLSIHAAKGKEADYAILTGMTQGQHGFPASKVTSPLLEALLPVEETYPNAEERRLFYVALTRAKHKVYILADKNQPSPFVSELMGPAFDVEIVKCA</sequence>
<dbReference type="PANTHER" id="PTHR11070:SF63">
    <property type="entry name" value="DNA HELICASE IV"/>
    <property type="match status" value="1"/>
</dbReference>
<reference evidence="8" key="2">
    <citation type="submission" date="2020-09" db="EMBL/GenBank/DDBJ databases">
        <authorList>
            <person name="Sun Q."/>
            <person name="Kim S."/>
        </authorList>
    </citation>
    <scope>NUCLEOTIDE SEQUENCE</scope>
    <source>
        <strain evidence="8">KCTC 32337</strain>
    </source>
</reference>
<dbReference type="FunFam" id="3.40.50.300:FF:000975">
    <property type="entry name" value="DNA helicase"/>
    <property type="match status" value="1"/>
</dbReference>
<evidence type="ECO:0000256" key="3">
    <source>
        <dbReference type="ARBA" id="ARBA00022806"/>
    </source>
</evidence>
<evidence type="ECO:0000256" key="4">
    <source>
        <dbReference type="ARBA" id="ARBA00022840"/>
    </source>
</evidence>
<dbReference type="Proteomes" id="UP000622604">
    <property type="component" value="Unassembled WGS sequence"/>
</dbReference>
<feature type="region of interest" description="Disordered" evidence="6">
    <location>
        <begin position="1"/>
        <end position="23"/>
    </location>
</feature>
<evidence type="ECO:0000313" key="8">
    <source>
        <dbReference type="EMBL" id="GGZ68163.1"/>
    </source>
</evidence>
<dbReference type="GO" id="GO:0005524">
    <property type="term" value="F:ATP binding"/>
    <property type="evidence" value="ECO:0007669"/>
    <property type="project" value="UniProtKB-UniRule"/>
</dbReference>
<dbReference type="GO" id="GO:0016787">
    <property type="term" value="F:hydrolase activity"/>
    <property type="evidence" value="ECO:0007669"/>
    <property type="project" value="UniProtKB-UniRule"/>
</dbReference>
<dbReference type="AlphaFoldDB" id="A0A8H9LX48"/>
<dbReference type="GO" id="GO:0000725">
    <property type="term" value="P:recombinational repair"/>
    <property type="evidence" value="ECO:0007669"/>
    <property type="project" value="TreeGrafter"/>
</dbReference>
<evidence type="ECO:0000256" key="1">
    <source>
        <dbReference type="ARBA" id="ARBA00022741"/>
    </source>
</evidence>
<dbReference type="Pfam" id="PF00580">
    <property type="entry name" value="UvrD-helicase"/>
    <property type="match status" value="1"/>
</dbReference>
<dbReference type="RefSeq" id="WP_191866363.1">
    <property type="nucleotide sequence ID" value="NZ_BMZC01000007.1"/>
</dbReference>
<dbReference type="GO" id="GO:0003677">
    <property type="term" value="F:DNA binding"/>
    <property type="evidence" value="ECO:0007669"/>
    <property type="project" value="InterPro"/>
</dbReference>
<organism evidence="8 9">
    <name type="scientific">Paraglaciecola chathamensis</name>
    <dbReference type="NCBI Taxonomy" id="368405"/>
    <lineage>
        <taxon>Bacteria</taxon>
        <taxon>Pseudomonadati</taxon>
        <taxon>Pseudomonadota</taxon>
        <taxon>Gammaproteobacteria</taxon>
        <taxon>Alteromonadales</taxon>
        <taxon>Alteromonadaceae</taxon>
        <taxon>Paraglaciecola</taxon>
    </lineage>
</organism>
<reference evidence="8" key="1">
    <citation type="journal article" date="2014" name="Int. J. Syst. Evol. Microbiol.">
        <title>Complete genome sequence of Corynebacterium casei LMG S-19264T (=DSM 44701T), isolated from a smear-ripened cheese.</title>
        <authorList>
            <consortium name="US DOE Joint Genome Institute (JGI-PGF)"/>
            <person name="Walter F."/>
            <person name="Albersmeier A."/>
            <person name="Kalinowski J."/>
            <person name="Ruckert C."/>
        </authorList>
    </citation>
    <scope>NUCLEOTIDE SEQUENCE</scope>
    <source>
        <strain evidence="8">KCTC 32337</strain>
    </source>
</reference>
<dbReference type="SUPFAM" id="SSF52540">
    <property type="entry name" value="P-loop containing nucleoside triphosphate hydrolases"/>
    <property type="match status" value="1"/>
</dbReference>
<dbReference type="GO" id="GO:0043138">
    <property type="term" value="F:3'-5' DNA helicase activity"/>
    <property type="evidence" value="ECO:0007669"/>
    <property type="project" value="UniProtKB-EC"/>
</dbReference>
<feature type="domain" description="UvrD-like helicase ATP-binding" evidence="7">
    <location>
        <begin position="237"/>
        <end position="747"/>
    </location>
</feature>